<dbReference type="GO" id="GO:0051645">
    <property type="term" value="P:Golgi localization"/>
    <property type="evidence" value="ECO:0007669"/>
    <property type="project" value="TreeGrafter"/>
</dbReference>
<dbReference type="GO" id="GO:0030659">
    <property type="term" value="C:cytoplasmic vesicle membrane"/>
    <property type="evidence" value="ECO:0007669"/>
    <property type="project" value="UniProtKB-SubCell"/>
</dbReference>
<dbReference type="Pfam" id="PF00169">
    <property type="entry name" value="PH"/>
    <property type="match status" value="1"/>
</dbReference>
<dbReference type="InterPro" id="IPR011993">
    <property type="entry name" value="PH-like_dom_sf"/>
</dbReference>
<accession>A0A2D4JAX7</accession>
<name>A0A2D4JAX7_MICLE</name>
<feature type="compositionally biased region" description="Basic and acidic residues" evidence="10">
    <location>
        <begin position="645"/>
        <end position="657"/>
    </location>
</feature>
<dbReference type="PROSITE" id="PS50106">
    <property type="entry name" value="PDZ"/>
    <property type="match status" value="1"/>
</dbReference>
<feature type="compositionally biased region" description="Polar residues" evidence="10">
    <location>
        <begin position="265"/>
        <end position="301"/>
    </location>
</feature>
<feature type="region of interest" description="Disordered" evidence="10">
    <location>
        <begin position="567"/>
        <end position="596"/>
    </location>
</feature>
<dbReference type="InterPro" id="IPR001478">
    <property type="entry name" value="PDZ"/>
</dbReference>
<evidence type="ECO:0000256" key="3">
    <source>
        <dbReference type="ARBA" id="ARBA00004245"/>
    </source>
</evidence>
<dbReference type="InterPro" id="IPR036034">
    <property type="entry name" value="PDZ_sf"/>
</dbReference>
<evidence type="ECO:0000259" key="12">
    <source>
        <dbReference type="PROSITE" id="PS50106"/>
    </source>
</evidence>
<keyword evidence="5" id="KW-0963">Cytoplasm</keyword>
<sequence>MDLTLEKVSKHEDEKRQCEAGLLSEDEETLSWPGLKLIVLRRSAIGFGFTLRHFIVYPPESAIQISLKDEENGNKSGETRKKPEAVDTIFVKQVREGGPAFEAGLSTGDRIIKVNRESVIGKTFSQVIALIQNSEDELELSVMPKDEDILQLAYSQDAYQKGNEAYSGNALYIPEPPPISYPRLTYPAPVLALPMEKAPPDLSLGKQLNSRAVPTLAQPEKARRKEIQVPPSSKDIAKSNTAVCVCNETIRTVVVPSENDVDFSSVRTNHTNPSNQADSFKEQTSVKTKPRATSPSSSMSTAIVLPQTPLTKPTDSPETANYSGNYEGQPEGASGWSSPAQSGDSPSVKNNHTTSPSAHHNIDWKTYKTYKEYIENKCFPKYGFRTIQERLDSFRATSSPSIDYCIGSQVRCRSTSHDRSSQSISVRQRSISQERVKDTVLIKRWPRSASQDTLTSPVISPRSRRARSWNYLGRQGEAVEKIHSEDLIADSSTAQKITRECTGLTDQNDPQGIYKTSWQRMFQGSLSDSNFSVAPGAYTSGGRQISNQVLRPFTQFQKNSTDVKLLQPSKDLPTTGDSNSTTTFQEISPHSITRSTKGSSLKTCVRYAAKPPFPSNQSLESATTTDQREINYVHYSGLPTQQSRKNAESPPDPKLDMSKSNLSPISYTSSVKFVPQVNEHLILGNLDVSVRQKIQNFETEAIKQSQGQPTDETNEEEVVLREKSSSGHQTPQLLRHQSYILAVNGQDSASETTCWLPNDARREVHIRKIEERKASCSCTPYDSLASIPFIDELTSPTIDLDITHIPASAVISPPPSRAMATTSAVPLSCTALVPFIRRQLSSGHESIRTSVLDDQFPGKNERSKSYGEGLDDYKEGKRAIKHAPSLEAIKIPNSQASSENAGFRKTSASEVFCDTTKEGYLHFRQLVTDKGKRVGGSIRPWKQMYVILRGCSLYLYKDKKEPTMLSEEEQPININACLTDISYSDTKKKHVFRLTTSDREYLFQAENRDDMLAWIKAIRENSNEEDTGVSSRDLISQKIKEYSTIMG</sequence>
<dbReference type="CDD" id="cd01253">
    <property type="entry name" value="PH_ARHGAP21-like"/>
    <property type="match status" value="1"/>
</dbReference>
<dbReference type="Pfam" id="PF17820">
    <property type="entry name" value="PDZ_6"/>
    <property type="match status" value="1"/>
</dbReference>
<dbReference type="GO" id="GO:0070161">
    <property type="term" value="C:anchoring junction"/>
    <property type="evidence" value="ECO:0007669"/>
    <property type="project" value="UniProtKB-SubCell"/>
</dbReference>
<dbReference type="EMBL" id="IACK01152653">
    <property type="protein sequence ID" value="LAA93652.1"/>
    <property type="molecule type" value="Transcribed_RNA"/>
</dbReference>
<feature type="domain" description="PH" evidence="11">
    <location>
        <begin position="914"/>
        <end position="1023"/>
    </location>
</feature>
<evidence type="ECO:0000313" key="13">
    <source>
        <dbReference type="EMBL" id="LAA93652.1"/>
    </source>
</evidence>
<dbReference type="PANTHER" id="PTHR23175">
    <property type="entry name" value="PDZ DOMAIN-CONTAINING PROTEIN"/>
    <property type="match status" value="1"/>
</dbReference>
<feature type="compositionally biased region" description="Polar residues" evidence="10">
    <location>
        <begin position="335"/>
        <end position="358"/>
    </location>
</feature>
<dbReference type="Gene3D" id="1.20.5.220">
    <property type="match status" value="1"/>
</dbReference>
<dbReference type="SUPFAM" id="SSF50156">
    <property type="entry name" value="PDZ domain-like"/>
    <property type="match status" value="1"/>
</dbReference>
<feature type="region of interest" description="Disordered" evidence="10">
    <location>
        <begin position="851"/>
        <end position="870"/>
    </location>
</feature>
<dbReference type="GO" id="GO:0005856">
    <property type="term" value="C:cytoskeleton"/>
    <property type="evidence" value="ECO:0007669"/>
    <property type="project" value="UniProtKB-SubCell"/>
</dbReference>
<dbReference type="SUPFAM" id="SSF50729">
    <property type="entry name" value="PH domain-like"/>
    <property type="match status" value="1"/>
</dbReference>
<evidence type="ECO:0008006" key="14">
    <source>
        <dbReference type="Google" id="ProtNLM"/>
    </source>
</evidence>
<dbReference type="Gene3D" id="2.30.42.10">
    <property type="match status" value="1"/>
</dbReference>
<keyword evidence="7" id="KW-0472">Membrane</keyword>
<dbReference type="InterPro" id="IPR041489">
    <property type="entry name" value="PDZ_6"/>
</dbReference>
<reference evidence="13" key="2">
    <citation type="submission" date="2017-11" db="EMBL/GenBank/DDBJ databases">
        <title>Coralsnake Venomics: Analyses of Venom Gland Transcriptomes and Proteomes of Six Brazilian Taxa.</title>
        <authorList>
            <person name="Aird S.D."/>
            <person name="Jorge da Silva N."/>
            <person name="Qiu L."/>
            <person name="Villar-Briones A."/>
            <person name="Aparecida-Saddi V."/>
            <person name="Campos-Telles M.P."/>
            <person name="Grau M."/>
            <person name="Mikheyev A.S."/>
        </authorList>
    </citation>
    <scope>NUCLEOTIDE SEQUENCE</scope>
    <source>
        <tissue evidence="13">Venom_gland</tissue>
    </source>
</reference>
<keyword evidence="9" id="KW-0968">Cytoplasmic vesicle</keyword>
<evidence type="ECO:0000256" key="5">
    <source>
        <dbReference type="ARBA" id="ARBA00022490"/>
    </source>
</evidence>
<evidence type="ECO:0000256" key="4">
    <source>
        <dbReference type="ARBA" id="ARBA00004282"/>
    </source>
</evidence>
<dbReference type="FunFam" id="2.30.42.10:FF:000066">
    <property type="entry name" value="Rho GTPase activating protein 21"/>
    <property type="match status" value="1"/>
</dbReference>
<dbReference type="InterPro" id="IPR001849">
    <property type="entry name" value="PH_domain"/>
</dbReference>
<feature type="compositionally biased region" description="Polar residues" evidence="10">
    <location>
        <begin position="308"/>
        <end position="326"/>
    </location>
</feature>
<dbReference type="SMART" id="SM00233">
    <property type="entry name" value="PH"/>
    <property type="match status" value="1"/>
</dbReference>
<dbReference type="AlphaFoldDB" id="A0A2D4JAX7"/>
<comment type="subcellular location">
    <subcellularLocation>
        <location evidence="4">Cell junction</location>
    </subcellularLocation>
    <subcellularLocation>
        <location evidence="3">Cytoplasm</location>
        <location evidence="3">Cytoskeleton</location>
    </subcellularLocation>
    <subcellularLocation>
        <location evidence="1">Cytoplasmic vesicle membrane</location>
    </subcellularLocation>
    <subcellularLocation>
        <location evidence="2">Membrane</location>
        <topology evidence="2">Peripheral membrane protein</topology>
    </subcellularLocation>
</comment>
<evidence type="ECO:0000256" key="10">
    <source>
        <dbReference type="SAM" id="MobiDB-lite"/>
    </source>
</evidence>
<reference evidence="13" key="1">
    <citation type="submission" date="2017-07" db="EMBL/GenBank/DDBJ databases">
        <authorList>
            <person name="Mikheyev A."/>
            <person name="Grau M."/>
        </authorList>
    </citation>
    <scope>NUCLEOTIDE SEQUENCE</scope>
    <source>
        <tissue evidence="13">Venom_gland</tissue>
    </source>
</reference>
<feature type="region of interest" description="Disordered" evidence="10">
    <location>
        <begin position="263"/>
        <end position="360"/>
    </location>
</feature>
<protein>
    <recommendedName>
        <fullName evidence="14">PDZ domain-containing protein</fullName>
    </recommendedName>
</protein>
<evidence type="ECO:0000256" key="6">
    <source>
        <dbReference type="ARBA" id="ARBA00022949"/>
    </source>
</evidence>
<evidence type="ECO:0000256" key="9">
    <source>
        <dbReference type="ARBA" id="ARBA00023329"/>
    </source>
</evidence>
<evidence type="ECO:0000256" key="8">
    <source>
        <dbReference type="ARBA" id="ARBA00023212"/>
    </source>
</evidence>
<dbReference type="SMART" id="SM00228">
    <property type="entry name" value="PDZ"/>
    <property type="match status" value="1"/>
</dbReference>
<dbReference type="Gene3D" id="2.30.29.30">
    <property type="entry name" value="Pleckstrin-homology domain (PH domain)/Phosphotyrosine-binding domain (PTB)"/>
    <property type="match status" value="1"/>
</dbReference>
<evidence type="ECO:0000259" key="11">
    <source>
        <dbReference type="PROSITE" id="PS50003"/>
    </source>
</evidence>
<dbReference type="PANTHER" id="PTHR23175:SF16">
    <property type="entry name" value="RHO GTPASE-ACTIVATING PROTEIN 21"/>
    <property type="match status" value="1"/>
</dbReference>
<keyword evidence="6" id="KW-0965">Cell junction</keyword>
<feature type="region of interest" description="Disordered" evidence="10">
    <location>
        <begin position="212"/>
        <end position="234"/>
    </location>
</feature>
<evidence type="ECO:0000256" key="2">
    <source>
        <dbReference type="ARBA" id="ARBA00004170"/>
    </source>
</evidence>
<organism evidence="13">
    <name type="scientific">Micrurus lemniscatus lemniscatus</name>
    <dbReference type="NCBI Taxonomy" id="129467"/>
    <lineage>
        <taxon>Eukaryota</taxon>
        <taxon>Metazoa</taxon>
        <taxon>Chordata</taxon>
        <taxon>Craniata</taxon>
        <taxon>Vertebrata</taxon>
        <taxon>Euteleostomi</taxon>
        <taxon>Lepidosauria</taxon>
        <taxon>Squamata</taxon>
        <taxon>Bifurcata</taxon>
        <taxon>Unidentata</taxon>
        <taxon>Episquamata</taxon>
        <taxon>Toxicofera</taxon>
        <taxon>Serpentes</taxon>
        <taxon>Colubroidea</taxon>
        <taxon>Elapidae</taxon>
        <taxon>Elapinae</taxon>
        <taxon>Micrurus</taxon>
    </lineage>
</organism>
<feature type="domain" description="PDZ" evidence="12">
    <location>
        <begin position="64"/>
        <end position="146"/>
    </location>
</feature>
<evidence type="ECO:0000256" key="1">
    <source>
        <dbReference type="ARBA" id="ARBA00004156"/>
    </source>
</evidence>
<feature type="compositionally biased region" description="Basic and acidic residues" evidence="10">
    <location>
        <begin position="859"/>
        <end position="870"/>
    </location>
</feature>
<feature type="compositionally biased region" description="Polar residues" evidence="10">
    <location>
        <begin position="575"/>
        <end position="596"/>
    </location>
</feature>
<proteinExistence type="predicted"/>
<evidence type="ECO:0000256" key="7">
    <source>
        <dbReference type="ARBA" id="ARBA00023136"/>
    </source>
</evidence>
<keyword evidence="8" id="KW-0206">Cytoskeleton</keyword>
<dbReference type="PROSITE" id="PS50003">
    <property type="entry name" value="PH_DOMAIN"/>
    <property type="match status" value="1"/>
</dbReference>
<feature type="region of interest" description="Disordered" evidence="10">
    <location>
        <begin position="635"/>
        <end position="661"/>
    </location>
</feature>